<evidence type="ECO:0000313" key="4">
    <source>
        <dbReference type="EMBL" id="WVW78459.1"/>
    </source>
</evidence>
<sequence>MLTTRTGRSSSSSSSSTTDQPSTTTPSLPALSTTTTITAIRHSTTQTTPPLPTEVIHRILSYSTQGTLASACRTSKALYRIASPLLWKHLVLSPWKLDENGDEVLDEKGKKVLDENKKDCGGMKTRQKNGKALRNDVITSSLYHHSAEWCQSRARSTLQLPNLRTLHLHVTGTGSLHSSGYECRLLRVVKPQILVLHNAFIGGPNLKMWEVPKLSTNNIHTIFFISPADQALEPERRGFSLFPRVPKIKDIYWLFEPVEVDESNVLTSDIPMFHRQDYRDKIVELSLKFPNARLTIINAGIIQHYHKRCPKVPIEASEREAAQVVSRKLNGTLVGYDFWSPERKRQKVGSTTFVSFEKFIEKETWWKYLEVKEVMKWKKLMVAIHKKNSEDVEARKVAGGNATDKVTFI</sequence>
<dbReference type="AlphaFoldDB" id="A0A1B9G525"/>
<dbReference type="EMBL" id="KI894020">
    <property type="protein sequence ID" value="OCF26111.1"/>
    <property type="molecule type" value="Genomic_DNA"/>
</dbReference>
<dbReference type="RefSeq" id="XP_019047181.1">
    <property type="nucleotide sequence ID" value="XM_019190433.1"/>
</dbReference>
<evidence type="ECO:0000313" key="3">
    <source>
        <dbReference type="EMBL" id="OCF26111.1"/>
    </source>
</evidence>
<dbReference type="SUPFAM" id="SSF81383">
    <property type="entry name" value="F-box domain"/>
    <property type="match status" value="1"/>
</dbReference>
<reference evidence="4" key="4">
    <citation type="submission" date="2024-02" db="EMBL/GenBank/DDBJ databases">
        <title>Comparative genomics of Cryptococcus and Kwoniella reveals pathogenesis evolution and contrasting modes of karyotype evolution via chromosome fusion or intercentromeric recombination.</title>
        <authorList>
            <person name="Coelho M.A."/>
            <person name="David-Palma M."/>
            <person name="Shea T."/>
            <person name="Bowers K."/>
            <person name="McGinley-Smith S."/>
            <person name="Mohammad A.W."/>
            <person name="Gnirke A."/>
            <person name="Yurkov A.M."/>
            <person name="Nowrousian M."/>
            <person name="Sun S."/>
            <person name="Cuomo C.A."/>
            <person name="Heitman J."/>
        </authorList>
    </citation>
    <scope>NUCLEOTIDE SEQUENCE</scope>
    <source>
        <strain evidence="4">CBS 10118</strain>
    </source>
</reference>
<dbReference type="EMBL" id="CP144541">
    <property type="protein sequence ID" value="WVW78459.1"/>
    <property type="molecule type" value="Genomic_DNA"/>
</dbReference>
<reference evidence="4" key="2">
    <citation type="submission" date="2013-07" db="EMBL/GenBank/DDBJ databases">
        <authorList>
            <consortium name="The Broad Institute Genome Sequencing Platform"/>
            <person name="Cuomo C."/>
            <person name="Litvintseva A."/>
            <person name="Chen Y."/>
            <person name="Heitman J."/>
            <person name="Sun S."/>
            <person name="Springer D."/>
            <person name="Dromer F."/>
            <person name="Young S.K."/>
            <person name="Zeng Q."/>
            <person name="Gargeya S."/>
            <person name="Fitzgerald M."/>
            <person name="Abouelleil A."/>
            <person name="Alvarado L."/>
            <person name="Berlin A.M."/>
            <person name="Chapman S.B."/>
            <person name="Dewar J."/>
            <person name="Goldberg J."/>
            <person name="Griggs A."/>
            <person name="Gujja S."/>
            <person name="Hansen M."/>
            <person name="Howarth C."/>
            <person name="Imamovic A."/>
            <person name="Larimer J."/>
            <person name="McCowan C."/>
            <person name="Murphy C."/>
            <person name="Pearson M."/>
            <person name="Priest M."/>
            <person name="Roberts A."/>
            <person name="Saif S."/>
            <person name="Shea T."/>
            <person name="Sykes S."/>
            <person name="Wortman J."/>
            <person name="Nusbaum C."/>
            <person name="Birren B."/>
        </authorList>
    </citation>
    <scope>NUCLEOTIDE SEQUENCE</scope>
    <source>
        <strain evidence="4">CBS 10118</strain>
    </source>
</reference>
<dbReference type="OrthoDB" id="2565023at2759"/>
<reference evidence="3" key="3">
    <citation type="submission" date="2014-01" db="EMBL/GenBank/DDBJ databases">
        <title>Evolution of pathogenesis and genome organization in the Tremellales.</title>
        <authorList>
            <person name="Cuomo C."/>
            <person name="Litvintseva A."/>
            <person name="Heitman J."/>
            <person name="Chen Y."/>
            <person name="Sun S."/>
            <person name="Springer D."/>
            <person name="Dromer F."/>
            <person name="Young S."/>
            <person name="Zeng Q."/>
            <person name="Chapman S."/>
            <person name="Gujja S."/>
            <person name="Saif S."/>
            <person name="Birren B."/>
        </authorList>
    </citation>
    <scope>NUCLEOTIDE SEQUENCE</scope>
    <source>
        <strain evidence="3">CBS 10118</strain>
    </source>
</reference>
<evidence type="ECO:0000313" key="5">
    <source>
        <dbReference type="Proteomes" id="UP000092730"/>
    </source>
</evidence>
<proteinExistence type="predicted"/>
<dbReference type="Gene3D" id="1.20.1280.50">
    <property type="match status" value="1"/>
</dbReference>
<reference evidence="3" key="1">
    <citation type="submission" date="2013-07" db="EMBL/GenBank/DDBJ databases">
        <title>The Genome Sequence of Cryptococcus bestiolae CBS10118.</title>
        <authorList>
            <consortium name="The Broad Institute Genome Sequencing Platform"/>
            <person name="Cuomo C."/>
            <person name="Litvintseva A."/>
            <person name="Chen Y."/>
            <person name="Heitman J."/>
            <person name="Sun S."/>
            <person name="Springer D."/>
            <person name="Dromer F."/>
            <person name="Young S.K."/>
            <person name="Zeng Q."/>
            <person name="Gargeya S."/>
            <person name="Fitzgerald M."/>
            <person name="Abouelleil A."/>
            <person name="Alvarado L."/>
            <person name="Berlin A.M."/>
            <person name="Chapman S.B."/>
            <person name="Dewar J."/>
            <person name="Goldberg J."/>
            <person name="Griggs A."/>
            <person name="Gujja S."/>
            <person name="Hansen M."/>
            <person name="Howarth C."/>
            <person name="Imamovic A."/>
            <person name="Larimer J."/>
            <person name="McCowan C."/>
            <person name="Murphy C."/>
            <person name="Pearson M."/>
            <person name="Priest M."/>
            <person name="Roberts A."/>
            <person name="Saif S."/>
            <person name="Shea T."/>
            <person name="Sykes S."/>
            <person name="Wortman J."/>
            <person name="Nusbaum C."/>
            <person name="Birren B."/>
        </authorList>
    </citation>
    <scope>NUCLEOTIDE SEQUENCE [LARGE SCALE GENOMIC DNA]</scope>
    <source>
        <strain evidence="3">CBS 10118</strain>
    </source>
</reference>
<protein>
    <recommendedName>
        <fullName evidence="2">F-box domain-containing protein</fullName>
    </recommendedName>
</protein>
<organism evidence="3">
    <name type="scientific">Kwoniella bestiolae CBS 10118</name>
    <dbReference type="NCBI Taxonomy" id="1296100"/>
    <lineage>
        <taxon>Eukaryota</taxon>
        <taxon>Fungi</taxon>
        <taxon>Dikarya</taxon>
        <taxon>Basidiomycota</taxon>
        <taxon>Agaricomycotina</taxon>
        <taxon>Tremellomycetes</taxon>
        <taxon>Tremellales</taxon>
        <taxon>Cryptococcaceae</taxon>
        <taxon>Kwoniella</taxon>
    </lineage>
</organism>
<feature type="domain" description="F-box" evidence="2">
    <location>
        <begin position="51"/>
        <end position="92"/>
    </location>
</feature>
<dbReference type="KEGG" id="kbi:30208187"/>
<feature type="region of interest" description="Disordered" evidence="1">
    <location>
        <begin position="1"/>
        <end position="32"/>
    </location>
</feature>
<dbReference type="Pfam" id="PF12937">
    <property type="entry name" value="F-box-like"/>
    <property type="match status" value="1"/>
</dbReference>
<name>A0A1B9G525_9TREE</name>
<dbReference type="InterPro" id="IPR036047">
    <property type="entry name" value="F-box-like_dom_sf"/>
</dbReference>
<dbReference type="GeneID" id="30208187"/>
<dbReference type="Proteomes" id="UP000092730">
    <property type="component" value="Chromosome 1"/>
</dbReference>
<keyword evidence="5" id="KW-1185">Reference proteome</keyword>
<gene>
    <name evidence="3" type="ORF">I302_03788</name>
    <name evidence="4" type="ORF">I302_100413</name>
</gene>
<evidence type="ECO:0000256" key="1">
    <source>
        <dbReference type="SAM" id="MobiDB-lite"/>
    </source>
</evidence>
<evidence type="ECO:0000259" key="2">
    <source>
        <dbReference type="Pfam" id="PF12937"/>
    </source>
</evidence>
<dbReference type="InterPro" id="IPR001810">
    <property type="entry name" value="F-box_dom"/>
</dbReference>
<accession>A0A1B9G525</accession>
<dbReference type="VEuPathDB" id="FungiDB:I302_03788"/>